<evidence type="ECO:0000313" key="3">
    <source>
        <dbReference type="Proteomes" id="UP001470230"/>
    </source>
</evidence>
<name>A0ABR2HCF0_9EUKA</name>
<feature type="compositionally biased region" description="Basic residues" evidence="1">
    <location>
        <begin position="1069"/>
        <end position="1080"/>
    </location>
</feature>
<dbReference type="Proteomes" id="UP001470230">
    <property type="component" value="Unassembled WGS sequence"/>
</dbReference>
<sequence>MRRFAFSRLKKRSVSSSESMKDTYDPDQRPITISSYQRTRNKTAIVKPRIYTSNFITNRSSIANDYEDTQNNINYPTQAYSNIISINEIDDEYNFADSNLSQFNHIQTELPSPTYSKDFVAVQLPSYINPEELSLNGEEDTRNYSIYSPPEIKSPTNSRYNTISRFINSSQQINRLGRSYSSQTNRSLGYNGSRITIIDTYKEIAQKTFKNNNSNDSNNNDSETKEFLAQYLLDHTKHENAKIIQKAFRLARNRNHFNRFIRINMTINYNLKKLTFCLWRLTTATRTDQLIHLFKTVKGLYNFIIAHFKISEFAPFRLFYVTEQLFIPYGYTAESIYKFFYLMHFNMMGRVFRIWVNYTKNHAKHRKSLLSTRFAGKKFSKFGFIYHIFINWHRLSRWRVEARLNTKKKYILLNDLKKHEVNIFWNVREHILNVKRSRIKRATEFSMKRIAAKAVKALYNRSIEASSEKTIVETADMFRNLHLQTLAHRGWLKFMQKRLQELQILRETMNAWYTRVYVIALKKTEVELAEKLYIECFITKVMNAWFRQARERKIRRIGMSLRIHKRPSSMFFVIFALQNDFDLAFHALCFRMWIRLARTRKRWHLFARWCTQASIPTSSVAEKEMKIIVLSDLRRAAHLKIIKRGCSSTSNYLPRHTWMSVELAFLALNHIKFIQNNREIDFNSTNKIFKDEKENKTWQFLTEIANENQSEKTESIKFTSDILTRCFLMKLQSTKNYEMTKIKENLFVGNINPNFNQFRTLDQLEDQSDFNTSLLRKHTIEKVRRDHATLASLLSHISATKIQNTIKEFSTTKFDFDGNEITVKTKYNKCDNYNSLRTPSTLEIGEIFVYPEVNESVELLIKENDQSQNRLSSKYEQIKEKVMYNFQKRLRNPNALTMASGASTVFTNQDLYTESSAIPLDAIDDENENESSLTINLSQTNLISSSIASNFSMLNPGSATGSPMKMKVQTPIKNPLINSFVKPSLKNSSENLMMSLLDESSARNSSSSSFTIENFKRILEKFHTQEDITQSLVIFFNNVCKVQLDVSDVKSLSKPLDLLPRPQVGLNKKKSSAKFKKVKNKKDEDQNNREKNANTSLNNQKSQIDFANAKKEEEEAEIIIQTHRHTMQKNMNVFIAELIGDVKDLDHIPLKMVIPQNIENCISAIFTVFNALKKIQNLSQYLDLTPFSKKLKSTDKLLIATQDKTWISLKSAFPKIELPTETNTLMSLGTMTRRRSTISSSLFAIGNIQNIDEVMGSNDAFLACYLLPYILSFDSVSDFIKDEMKANQ</sequence>
<evidence type="ECO:0000313" key="2">
    <source>
        <dbReference type="EMBL" id="KAK8844381.1"/>
    </source>
</evidence>
<feature type="region of interest" description="Disordered" evidence="1">
    <location>
        <begin position="1069"/>
        <end position="1098"/>
    </location>
</feature>
<feature type="compositionally biased region" description="Basic and acidic residues" evidence="1">
    <location>
        <begin position="1081"/>
        <end position="1092"/>
    </location>
</feature>
<comment type="caution">
    <text evidence="2">The sequence shown here is derived from an EMBL/GenBank/DDBJ whole genome shotgun (WGS) entry which is preliminary data.</text>
</comment>
<protein>
    <recommendedName>
        <fullName evidence="4">Sfi1 spindle body domain-containing protein</fullName>
    </recommendedName>
</protein>
<keyword evidence="3" id="KW-1185">Reference proteome</keyword>
<reference evidence="2 3" key="1">
    <citation type="submission" date="2024-04" db="EMBL/GenBank/DDBJ databases">
        <title>Tritrichomonas musculus Genome.</title>
        <authorList>
            <person name="Alves-Ferreira E."/>
            <person name="Grigg M."/>
            <person name="Lorenzi H."/>
            <person name="Galac M."/>
        </authorList>
    </citation>
    <scope>NUCLEOTIDE SEQUENCE [LARGE SCALE GENOMIC DNA]</scope>
    <source>
        <strain evidence="2 3">EAF2021</strain>
    </source>
</reference>
<gene>
    <name evidence="2" type="ORF">M9Y10_024239</name>
</gene>
<evidence type="ECO:0008006" key="4">
    <source>
        <dbReference type="Google" id="ProtNLM"/>
    </source>
</evidence>
<evidence type="ECO:0000256" key="1">
    <source>
        <dbReference type="SAM" id="MobiDB-lite"/>
    </source>
</evidence>
<accession>A0ABR2HCF0</accession>
<dbReference type="EMBL" id="JAPFFF010000032">
    <property type="protein sequence ID" value="KAK8844381.1"/>
    <property type="molecule type" value="Genomic_DNA"/>
</dbReference>
<organism evidence="2 3">
    <name type="scientific">Tritrichomonas musculus</name>
    <dbReference type="NCBI Taxonomy" id="1915356"/>
    <lineage>
        <taxon>Eukaryota</taxon>
        <taxon>Metamonada</taxon>
        <taxon>Parabasalia</taxon>
        <taxon>Tritrichomonadida</taxon>
        <taxon>Tritrichomonadidae</taxon>
        <taxon>Tritrichomonas</taxon>
    </lineage>
</organism>
<proteinExistence type="predicted"/>